<keyword evidence="5" id="KW-1185">Reference proteome</keyword>
<gene>
    <name evidence="4" type="ORF">RB653_002596</name>
</gene>
<keyword evidence="1" id="KW-0812">Transmembrane</keyword>
<sequence length="257" mass="29021">MKTLLISILLICLIFPSLIYSSPTQDIYWPVFNSWMDAYEVKYHSSEINEKFESFKMNCIQVQKSNSDNIKFVTVTYDKENNVENSFIESSFGRKLQSINDIEAQPSMLITLPRSNIPTQSLNQYSDLSYGEFIDMYTGQNGGVESITQTNFQSLSDGVISSIAIGSFIFCIALVGGTIYLIKRNSKTKGQKETQEQKEIKEVEDHIKKVFGGVNVFDLKPGSHQSITARGCPIEMLDININDDDDNKNNNNKNTNS</sequence>
<dbReference type="Proteomes" id="UP001344447">
    <property type="component" value="Unassembled WGS sequence"/>
</dbReference>
<evidence type="ECO:0000256" key="2">
    <source>
        <dbReference type="SAM" id="SignalP"/>
    </source>
</evidence>
<feature type="signal peptide" evidence="2">
    <location>
        <begin position="1"/>
        <end position="21"/>
    </location>
</feature>
<dbReference type="InterPro" id="IPR013201">
    <property type="entry name" value="Prot_inhib_I29"/>
</dbReference>
<evidence type="ECO:0000313" key="4">
    <source>
        <dbReference type="EMBL" id="KAK5577653.1"/>
    </source>
</evidence>
<feature type="domain" description="Cathepsin propeptide inhibitor" evidence="3">
    <location>
        <begin position="32"/>
        <end position="133"/>
    </location>
</feature>
<keyword evidence="1" id="KW-0472">Membrane</keyword>
<evidence type="ECO:0000259" key="3">
    <source>
        <dbReference type="SMART" id="SM00848"/>
    </source>
</evidence>
<evidence type="ECO:0000313" key="5">
    <source>
        <dbReference type="Proteomes" id="UP001344447"/>
    </source>
</evidence>
<dbReference type="Pfam" id="PF08246">
    <property type="entry name" value="Inhibitor_I29"/>
    <property type="match status" value="1"/>
</dbReference>
<organism evidence="4 5">
    <name type="scientific">Dictyostelium firmibasis</name>
    <dbReference type="NCBI Taxonomy" id="79012"/>
    <lineage>
        <taxon>Eukaryota</taxon>
        <taxon>Amoebozoa</taxon>
        <taxon>Evosea</taxon>
        <taxon>Eumycetozoa</taxon>
        <taxon>Dictyostelia</taxon>
        <taxon>Dictyosteliales</taxon>
        <taxon>Dictyosteliaceae</taxon>
        <taxon>Dictyostelium</taxon>
    </lineage>
</organism>
<dbReference type="AlphaFoldDB" id="A0AAN7U9K8"/>
<proteinExistence type="predicted"/>
<evidence type="ECO:0000256" key="1">
    <source>
        <dbReference type="SAM" id="Phobius"/>
    </source>
</evidence>
<keyword evidence="1" id="KW-1133">Transmembrane helix</keyword>
<dbReference type="EMBL" id="JAVFKY010000004">
    <property type="protein sequence ID" value="KAK5577653.1"/>
    <property type="molecule type" value="Genomic_DNA"/>
</dbReference>
<dbReference type="Gene3D" id="3.90.70.10">
    <property type="entry name" value="Cysteine proteinases"/>
    <property type="match status" value="1"/>
</dbReference>
<comment type="caution">
    <text evidence="4">The sequence shown here is derived from an EMBL/GenBank/DDBJ whole genome shotgun (WGS) entry which is preliminary data.</text>
</comment>
<reference evidence="4 5" key="1">
    <citation type="submission" date="2023-11" db="EMBL/GenBank/DDBJ databases">
        <title>Dfirmibasis_genome.</title>
        <authorList>
            <person name="Edelbroek B."/>
            <person name="Kjellin J."/>
            <person name="Jerlstrom-Hultqvist J."/>
            <person name="Soderbom F."/>
        </authorList>
    </citation>
    <scope>NUCLEOTIDE SEQUENCE [LARGE SCALE GENOMIC DNA]</scope>
    <source>
        <strain evidence="4 5">TNS-C-14</strain>
    </source>
</reference>
<feature type="chain" id="PRO_5042871171" description="Cathepsin propeptide inhibitor domain-containing protein" evidence="2">
    <location>
        <begin position="22"/>
        <end position="257"/>
    </location>
</feature>
<protein>
    <recommendedName>
        <fullName evidence="3">Cathepsin propeptide inhibitor domain-containing protein</fullName>
    </recommendedName>
</protein>
<dbReference type="SMART" id="SM00848">
    <property type="entry name" value="Inhibitor_I29"/>
    <property type="match status" value="1"/>
</dbReference>
<feature type="transmembrane region" description="Helical" evidence="1">
    <location>
        <begin position="159"/>
        <end position="182"/>
    </location>
</feature>
<accession>A0AAN7U9K8</accession>
<keyword evidence="2" id="KW-0732">Signal</keyword>
<name>A0AAN7U9K8_9MYCE</name>